<keyword evidence="3 5" id="KW-0368">Histidine biosynthesis</keyword>
<dbReference type="GO" id="GO:0000162">
    <property type="term" value="P:L-tryptophan biosynthetic process"/>
    <property type="evidence" value="ECO:0007669"/>
    <property type="project" value="TreeGrafter"/>
</dbReference>
<organism evidence="6 7">
    <name type="scientific">Candidatus Geothrix odensensis</name>
    <dbReference type="NCBI Taxonomy" id="2954440"/>
    <lineage>
        <taxon>Bacteria</taxon>
        <taxon>Pseudomonadati</taxon>
        <taxon>Acidobacteriota</taxon>
        <taxon>Holophagae</taxon>
        <taxon>Holophagales</taxon>
        <taxon>Holophagaceae</taxon>
        <taxon>Geothrix</taxon>
    </lineage>
</organism>
<evidence type="ECO:0000313" key="6">
    <source>
        <dbReference type="EMBL" id="MBK8573840.1"/>
    </source>
</evidence>
<keyword evidence="2 5" id="KW-0028">Amino-acid biosynthesis</keyword>
<proteinExistence type="inferred from homology"/>
<dbReference type="InterPro" id="IPR006062">
    <property type="entry name" value="His_biosynth"/>
</dbReference>
<comment type="caution">
    <text evidence="6">The sequence shown here is derived from an EMBL/GenBank/DDBJ whole genome shotgun (WGS) entry which is preliminary data.</text>
</comment>
<comment type="pathway">
    <text evidence="4">Amino-acid biosynthesis.</text>
</comment>
<dbReference type="PANTHER" id="PTHR43090">
    <property type="entry name" value="1-(5-PHOSPHORIBOSYL)-5-[(5-PHOSPHORIBOSYLAMINO)METHYLIDENEAMINO] IMIDAZOLE-4-CARBOXAMIDE ISOMERASE"/>
    <property type="match status" value="1"/>
</dbReference>
<dbReference type="Proteomes" id="UP000709959">
    <property type="component" value="Unassembled WGS sequence"/>
</dbReference>
<evidence type="ECO:0000256" key="5">
    <source>
        <dbReference type="RuleBase" id="RU003657"/>
    </source>
</evidence>
<dbReference type="SUPFAM" id="SSF51366">
    <property type="entry name" value="Ribulose-phoshate binding barrel"/>
    <property type="match status" value="1"/>
</dbReference>
<evidence type="ECO:0000256" key="2">
    <source>
        <dbReference type="ARBA" id="ARBA00022605"/>
    </source>
</evidence>
<dbReference type="GO" id="GO:0000105">
    <property type="term" value="P:L-histidine biosynthetic process"/>
    <property type="evidence" value="ECO:0007669"/>
    <property type="project" value="UniProtKB-KW"/>
</dbReference>
<dbReference type="AlphaFoldDB" id="A0A936F4W9"/>
<dbReference type="PANTHER" id="PTHR43090:SF2">
    <property type="entry name" value="1-(5-PHOSPHORIBOSYL)-5-[(5-PHOSPHORIBOSYLAMINO)METHYLIDENEAMINO] IMIDAZOLE-4-CARBOXAMIDE ISOMERASE"/>
    <property type="match status" value="1"/>
</dbReference>
<evidence type="ECO:0000313" key="7">
    <source>
        <dbReference type="Proteomes" id="UP000709959"/>
    </source>
</evidence>
<dbReference type="Gene3D" id="3.20.20.70">
    <property type="entry name" value="Aldolase class I"/>
    <property type="match status" value="1"/>
</dbReference>
<accession>A0A936F4W9</accession>
<dbReference type="GO" id="GO:0005737">
    <property type="term" value="C:cytoplasm"/>
    <property type="evidence" value="ECO:0007669"/>
    <property type="project" value="TreeGrafter"/>
</dbReference>
<evidence type="ECO:0000256" key="1">
    <source>
        <dbReference type="ARBA" id="ARBA00009667"/>
    </source>
</evidence>
<evidence type="ECO:0008006" key="8">
    <source>
        <dbReference type="Google" id="ProtNLM"/>
    </source>
</evidence>
<protein>
    <recommendedName>
        <fullName evidence="8">1-(5-phosphoribosyl)-5-((5-phosphoribosylamino)methylideneamino)imidazole-4-carboxamide isomerase</fullName>
    </recommendedName>
</protein>
<dbReference type="InterPro" id="IPR013785">
    <property type="entry name" value="Aldolase_TIM"/>
</dbReference>
<dbReference type="Pfam" id="PF00977">
    <property type="entry name" value="His_biosynth"/>
    <property type="match status" value="1"/>
</dbReference>
<dbReference type="EMBL" id="JADKCH010000032">
    <property type="protein sequence ID" value="MBK8573840.1"/>
    <property type="molecule type" value="Genomic_DNA"/>
</dbReference>
<name>A0A936F4W9_9BACT</name>
<dbReference type="InterPro" id="IPR011060">
    <property type="entry name" value="RibuloseP-bd_barrel"/>
</dbReference>
<sequence length="238" mass="25669">MKIYPTLNLQHGAVVSTAGLADVCPQTPLEVAERLIEEGATRLALVDVDAAMGRGNNRELIGQILKRCHARERKVCVQVAGGVRSSDQAQFFIDLGAAWLVVGTILHKSPMVSEQLMARFQSYLTAAIDARGGKVHRSGWVDTTTLSALELAQRAKAYGFRRLLFVDIPEDAGSDPDFQTAQELAVATGLPLVMGGSLTTPRHLEAIHTHQGLKGALVDALLFQQDRSLLAFLQATCA</sequence>
<evidence type="ECO:0000256" key="3">
    <source>
        <dbReference type="ARBA" id="ARBA00023102"/>
    </source>
</evidence>
<dbReference type="InterPro" id="IPR044524">
    <property type="entry name" value="Isoase_HisA-like"/>
</dbReference>
<evidence type="ECO:0000256" key="4">
    <source>
        <dbReference type="ARBA" id="ARBA00029440"/>
    </source>
</evidence>
<gene>
    <name evidence="6" type="ORF">IPN91_14755</name>
</gene>
<reference evidence="6 7" key="1">
    <citation type="submission" date="2020-10" db="EMBL/GenBank/DDBJ databases">
        <title>Connecting structure to function with the recovery of over 1000 high-quality activated sludge metagenome-assembled genomes encoding full-length rRNA genes using long-read sequencing.</title>
        <authorList>
            <person name="Singleton C.M."/>
            <person name="Petriglieri F."/>
            <person name="Kristensen J.M."/>
            <person name="Kirkegaard R.H."/>
            <person name="Michaelsen T.Y."/>
            <person name="Andersen M.H."/>
            <person name="Karst S.M."/>
            <person name="Dueholm M.S."/>
            <person name="Nielsen P.H."/>
            <person name="Albertsen M."/>
        </authorList>
    </citation>
    <scope>NUCLEOTIDE SEQUENCE [LARGE SCALE GENOMIC DNA]</scope>
    <source>
        <strain evidence="6">OdNE_18-Q3-R46-58_MAXAC.008</strain>
    </source>
</reference>
<dbReference type="GO" id="GO:0003949">
    <property type="term" value="F:1-(5-phosphoribosyl)-5-[(5-phosphoribosylamino)methylideneamino]imidazole-4-carboxamide isomerase activity"/>
    <property type="evidence" value="ECO:0007669"/>
    <property type="project" value="InterPro"/>
</dbReference>
<comment type="similarity">
    <text evidence="1 5">Belongs to the HisA/HisF family.</text>
</comment>